<gene>
    <name evidence="6" type="ORF">DEBURN_LOCUS177</name>
</gene>
<dbReference type="NCBIfam" id="NF037982">
    <property type="entry name" value="Nramp_1"/>
    <property type="match status" value="1"/>
</dbReference>
<dbReference type="PANTHER" id="PTHR11706">
    <property type="entry name" value="SOLUTE CARRIER PROTEIN FAMILY 11 MEMBER"/>
    <property type="match status" value="1"/>
</dbReference>
<dbReference type="Pfam" id="PF01566">
    <property type="entry name" value="Nramp"/>
    <property type="match status" value="1"/>
</dbReference>
<evidence type="ECO:0000256" key="4">
    <source>
        <dbReference type="ARBA" id="ARBA00023136"/>
    </source>
</evidence>
<feature type="transmembrane region" description="Helical" evidence="5">
    <location>
        <begin position="140"/>
        <end position="168"/>
    </location>
</feature>
<feature type="transmembrane region" description="Helical" evidence="5">
    <location>
        <begin position="207"/>
        <end position="227"/>
    </location>
</feature>
<feature type="transmembrane region" description="Helical" evidence="5">
    <location>
        <begin position="436"/>
        <end position="458"/>
    </location>
</feature>
<name>A0A9N8V2I5_9GLOM</name>
<dbReference type="GO" id="GO:0005384">
    <property type="term" value="F:manganese ion transmembrane transporter activity"/>
    <property type="evidence" value="ECO:0007669"/>
    <property type="project" value="TreeGrafter"/>
</dbReference>
<organism evidence="6 7">
    <name type="scientific">Diversispora eburnea</name>
    <dbReference type="NCBI Taxonomy" id="1213867"/>
    <lineage>
        <taxon>Eukaryota</taxon>
        <taxon>Fungi</taxon>
        <taxon>Fungi incertae sedis</taxon>
        <taxon>Mucoromycota</taxon>
        <taxon>Glomeromycotina</taxon>
        <taxon>Glomeromycetes</taxon>
        <taxon>Diversisporales</taxon>
        <taxon>Diversisporaceae</taxon>
        <taxon>Diversispora</taxon>
    </lineage>
</organism>
<feature type="transmembrane region" description="Helical" evidence="5">
    <location>
        <begin position="523"/>
        <end position="545"/>
    </location>
</feature>
<feature type="transmembrane region" description="Helical" evidence="5">
    <location>
        <begin position="251"/>
        <end position="270"/>
    </location>
</feature>
<keyword evidence="7" id="KW-1185">Reference proteome</keyword>
<accession>A0A9N8V2I5</accession>
<dbReference type="Proteomes" id="UP000789706">
    <property type="component" value="Unassembled WGS sequence"/>
</dbReference>
<evidence type="ECO:0000313" key="6">
    <source>
        <dbReference type="EMBL" id="CAG8432850.1"/>
    </source>
</evidence>
<dbReference type="GO" id="GO:0030026">
    <property type="term" value="P:intracellular manganese ion homeostasis"/>
    <property type="evidence" value="ECO:0007669"/>
    <property type="project" value="TreeGrafter"/>
</dbReference>
<dbReference type="EMBL" id="CAJVPK010000005">
    <property type="protein sequence ID" value="CAG8432850.1"/>
    <property type="molecule type" value="Genomic_DNA"/>
</dbReference>
<dbReference type="HAMAP" id="MF_00221">
    <property type="entry name" value="NRAMP"/>
    <property type="match status" value="1"/>
</dbReference>
<keyword evidence="3 5" id="KW-1133">Transmembrane helix</keyword>
<feature type="transmembrane region" description="Helical" evidence="5">
    <location>
        <begin position="96"/>
        <end position="119"/>
    </location>
</feature>
<dbReference type="InterPro" id="IPR001046">
    <property type="entry name" value="NRAMP_fam"/>
</dbReference>
<feature type="transmembrane region" description="Helical" evidence="5">
    <location>
        <begin position="174"/>
        <end position="195"/>
    </location>
</feature>
<dbReference type="GO" id="GO:0005886">
    <property type="term" value="C:plasma membrane"/>
    <property type="evidence" value="ECO:0007669"/>
    <property type="project" value="TreeGrafter"/>
</dbReference>
<comment type="caution">
    <text evidence="6">The sequence shown here is derived from an EMBL/GenBank/DDBJ whole genome shotgun (WGS) entry which is preliminary data.</text>
</comment>
<feature type="transmembrane region" description="Helical" evidence="5">
    <location>
        <begin position="411"/>
        <end position="430"/>
    </location>
</feature>
<dbReference type="AlphaFoldDB" id="A0A9N8V2I5"/>
<evidence type="ECO:0000256" key="3">
    <source>
        <dbReference type="ARBA" id="ARBA00022989"/>
    </source>
</evidence>
<dbReference type="GO" id="GO:0015086">
    <property type="term" value="F:cadmium ion transmembrane transporter activity"/>
    <property type="evidence" value="ECO:0007669"/>
    <property type="project" value="TreeGrafter"/>
</dbReference>
<feature type="transmembrane region" description="Helical" evidence="5">
    <location>
        <begin position="365"/>
        <end position="390"/>
    </location>
</feature>
<dbReference type="NCBIfam" id="TIGR01197">
    <property type="entry name" value="nramp"/>
    <property type="match status" value="1"/>
</dbReference>
<dbReference type="OrthoDB" id="409173at2759"/>
<proteinExistence type="inferred from homology"/>
<dbReference type="PRINTS" id="PR00447">
    <property type="entry name" value="NATRESASSCMP"/>
</dbReference>
<feature type="transmembrane region" description="Helical" evidence="5">
    <location>
        <begin position="322"/>
        <end position="345"/>
    </location>
</feature>
<dbReference type="NCBIfam" id="NF001923">
    <property type="entry name" value="PRK00701.1"/>
    <property type="match status" value="1"/>
</dbReference>
<comment type="subcellular location">
    <subcellularLocation>
        <location evidence="1">Membrane</location>
        <topology evidence="1">Multi-pass membrane protein</topology>
    </subcellularLocation>
</comment>
<evidence type="ECO:0000256" key="1">
    <source>
        <dbReference type="ARBA" id="ARBA00004141"/>
    </source>
</evidence>
<sequence>MDSSSSNKLSMPSEASEIRDDIYSEKLPNLQQDKISLNSEKRLERENEKPNLNKSFYEFTLEIKKFIKFIGPGYLIAVGYLDPGNWATDLSAGSQFGYALLFIILCSNFMAMLLQMLAIKLGVVTGLDLAQACRAFYPKYVNLFLYVLCELAIIACDLAEVIGSAIALNLLFKIPLPWGVAITAVDVFIILFIYRENDMKSARILESLVMMLVGVVGVCFVLELVYAKPDSVDVLKGYLPSSGIFTNSKELYIAVSIVGATVMPHCIYLHSHLVKVRKLREENQGIKYQKQSGLMKKSDGSAKKFFKEIIGSTIKFSVLDSIVALTFALFVNSSILIVSAANFYYVDEPPIVANLFDAYNLLMRLGQAAAILFGVALLMAGQSSTLTATIAGQVVMEGFMGWKIRPWLRRLITRSFAIIPAMFIAILRGENGINELLVASQVALSIQLPFAVVPLVWFTSCKKYMRVDVRELCKRELDNEEDIEIGDDNGKIQSITEMSHEFQNSNSVNNDDEKYIMDFSNSYILSGFACIVSLIIISLDLYLVFDIIRGIIKGESID</sequence>
<reference evidence="6" key="1">
    <citation type="submission" date="2021-06" db="EMBL/GenBank/DDBJ databases">
        <authorList>
            <person name="Kallberg Y."/>
            <person name="Tangrot J."/>
            <person name="Rosling A."/>
        </authorList>
    </citation>
    <scope>NUCLEOTIDE SEQUENCE</scope>
    <source>
        <strain evidence="6">AZ414A</strain>
    </source>
</reference>
<protein>
    <submittedName>
        <fullName evidence="6">7338_t:CDS:1</fullName>
    </submittedName>
</protein>
<evidence type="ECO:0000256" key="5">
    <source>
        <dbReference type="SAM" id="Phobius"/>
    </source>
</evidence>
<evidence type="ECO:0000313" key="7">
    <source>
        <dbReference type="Proteomes" id="UP000789706"/>
    </source>
</evidence>
<dbReference type="GO" id="GO:0034755">
    <property type="term" value="P:iron ion transmembrane transport"/>
    <property type="evidence" value="ECO:0007669"/>
    <property type="project" value="TreeGrafter"/>
</dbReference>
<dbReference type="PANTHER" id="PTHR11706:SF101">
    <property type="entry name" value="MANGANESE TRANSPORTER SMF1"/>
    <property type="match status" value="1"/>
</dbReference>
<evidence type="ECO:0000256" key="2">
    <source>
        <dbReference type="ARBA" id="ARBA00022692"/>
    </source>
</evidence>
<keyword evidence="2 5" id="KW-0812">Transmembrane</keyword>
<keyword evidence="4 5" id="KW-0472">Membrane</keyword>